<organism evidence="1 2">
    <name type="scientific">Dyadobacter soli</name>
    <dbReference type="NCBI Taxonomy" id="659014"/>
    <lineage>
        <taxon>Bacteria</taxon>
        <taxon>Pseudomonadati</taxon>
        <taxon>Bacteroidota</taxon>
        <taxon>Cytophagia</taxon>
        <taxon>Cytophagales</taxon>
        <taxon>Spirosomataceae</taxon>
        <taxon>Dyadobacter</taxon>
    </lineage>
</organism>
<evidence type="ECO:0000313" key="1">
    <source>
        <dbReference type="EMBL" id="SDE04847.1"/>
    </source>
</evidence>
<dbReference type="EMBL" id="FNAN01000003">
    <property type="protein sequence ID" value="SDE04847.1"/>
    <property type="molecule type" value="Genomic_DNA"/>
</dbReference>
<proteinExistence type="predicted"/>
<accession>A0A1G6ZRK7</accession>
<gene>
    <name evidence="1" type="ORF">SAMN04487996_103199</name>
</gene>
<evidence type="ECO:0000313" key="2">
    <source>
        <dbReference type="Proteomes" id="UP000198748"/>
    </source>
</evidence>
<name>A0A1G6ZRK7_9BACT</name>
<keyword evidence="2" id="KW-1185">Reference proteome</keyword>
<reference evidence="2" key="1">
    <citation type="submission" date="2016-10" db="EMBL/GenBank/DDBJ databases">
        <authorList>
            <person name="Varghese N."/>
            <person name="Submissions S."/>
        </authorList>
    </citation>
    <scope>NUCLEOTIDE SEQUENCE [LARGE SCALE GENOMIC DNA]</scope>
    <source>
        <strain evidence="2">DSM 25329</strain>
    </source>
</reference>
<dbReference type="OrthoDB" id="955560at2"/>
<dbReference type="RefSeq" id="WP_090147431.1">
    <property type="nucleotide sequence ID" value="NZ_FNAN01000003.1"/>
</dbReference>
<protein>
    <submittedName>
        <fullName evidence="1">Uncharacterized protein</fullName>
    </submittedName>
</protein>
<dbReference type="AlphaFoldDB" id="A0A1G6ZRK7"/>
<dbReference type="STRING" id="659014.SAMN04487996_103199"/>
<dbReference type="InterPro" id="IPR053865">
    <property type="entry name" value="DUF6934"/>
</dbReference>
<dbReference type="Pfam" id="PF22028">
    <property type="entry name" value="DUF6934"/>
    <property type="match status" value="1"/>
</dbReference>
<dbReference type="Proteomes" id="UP000198748">
    <property type="component" value="Unassembled WGS sequence"/>
</dbReference>
<sequence>MDRTTYPIHSTNDGFEYLFISEGIRGNILKGISIEYIPDDQPHFLRPIYNLAFGDAKLVGDNWALNDSVRSGNGDMPKVIATVVKVAVEFLTRHKNATLSFQGYLDEKSLAMGKNQRNILYQRAIDSNWDELSVKFCFWGAKTGKFEEYSIGNQHERILVKLK</sequence>